<dbReference type="EMBL" id="BMAW01020777">
    <property type="protein sequence ID" value="GFT70038.1"/>
    <property type="molecule type" value="Genomic_DNA"/>
</dbReference>
<gene>
    <name evidence="1" type="ORF">NPIL_328791</name>
</gene>
<evidence type="ECO:0000313" key="1">
    <source>
        <dbReference type="EMBL" id="GFT70038.1"/>
    </source>
</evidence>
<name>A0A8X6U1Y5_NEPPI</name>
<comment type="caution">
    <text evidence="1">The sequence shown here is derived from an EMBL/GenBank/DDBJ whole genome shotgun (WGS) entry which is preliminary data.</text>
</comment>
<organism evidence="1 2">
    <name type="scientific">Nephila pilipes</name>
    <name type="common">Giant wood spider</name>
    <name type="synonym">Nephila maculata</name>
    <dbReference type="NCBI Taxonomy" id="299642"/>
    <lineage>
        <taxon>Eukaryota</taxon>
        <taxon>Metazoa</taxon>
        <taxon>Ecdysozoa</taxon>
        <taxon>Arthropoda</taxon>
        <taxon>Chelicerata</taxon>
        <taxon>Arachnida</taxon>
        <taxon>Araneae</taxon>
        <taxon>Araneomorphae</taxon>
        <taxon>Entelegynae</taxon>
        <taxon>Araneoidea</taxon>
        <taxon>Nephilidae</taxon>
        <taxon>Nephila</taxon>
    </lineage>
</organism>
<dbReference type="AlphaFoldDB" id="A0A8X6U1Y5"/>
<accession>A0A8X6U1Y5</accession>
<keyword evidence="2" id="KW-1185">Reference proteome</keyword>
<sequence length="176" mass="20745">MIVSKSRIHKILSVFWYAYAPWIVDMLEQALHHSATFLALFFQIYRGRNKFSIPFSPGCDKEWVESYNFPKFPRQLKSVTNYLKIKLQHDMKQYQLAAEQVGIASSINQANYSYYPNRLKKYESFEIGDKVIVVAPDSTHNMYARWTTPFTIIGKRSAHSYLVQMPDNSVKHIYRY</sequence>
<dbReference type="Proteomes" id="UP000887013">
    <property type="component" value="Unassembled WGS sequence"/>
</dbReference>
<proteinExistence type="predicted"/>
<reference evidence="1" key="1">
    <citation type="submission" date="2020-08" db="EMBL/GenBank/DDBJ databases">
        <title>Multicomponent nature underlies the extraordinary mechanical properties of spider dragline silk.</title>
        <authorList>
            <person name="Kono N."/>
            <person name="Nakamura H."/>
            <person name="Mori M."/>
            <person name="Yoshida Y."/>
            <person name="Ohtoshi R."/>
            <person name="Malay A.D."/>
            <person name="Moran D.A.P."/>
            <person name="Tomita M."/>
            <person name="Numata K."/>
            <person name="Arakawa K."/>
        </authorList>
    </citation>
    <scope>NUCLEOTIDE SEQUENCE</scope>
</reference>
<evidence type="ECO:0000313" key="2">
    <source>
        <dbReference type="Proteomes" id="UP000887013"/>
    </source>
</evidence>
<dbReference type="OrthoDB" id="6430866at2759"/>
<protein>
    <submittedName>
        <fullName evidence="1">Uncharacterized protein</fullName>
    </submittedName>
</protein>